<reference evidence="7 8" key="1">
    <citation type="submission" date="2019-07" db="EMBL/GenBank/DDBJ databases">
        <title>Whole genome shotgun sequence of Swaminathania salitolerans NBRC 104436.</title>
        <authorList>
            <person name="Hosoyama A."/>
            <person name="Uohara A."/>
            <person name="Ohji S."/>
            <person name="Ichikawa N."/>
        </authorList>
    </citation>
    <scope>NUCLEOTIDE SEQUENCE [LARGE SCALE GENOMIC DNA]</scope>
    <source>
        <strain evidence="7 8">NBRC 104436</strain>
    </source>
</reference>
<dbReference type="InterPro" id="IPR002293">
    <property type="entry name" value="AA/rel_permease1"/>
</dbReference>
<dbReference type="PIRSF" id="PIRSF006060">
    <property type="entry name" value="AA_transporter"/>
    <property type="match status" value="1"/>
</dbReference>
<feature type="transmembrane region" description="Helical" evidence="6">
    <location>
        <begin position="237"/>
        <end position="257"/>
    </location>
</feature>
<dbReference type="OrthoDB" id="7065842at2"/>
<feature type="transmembrane region" description="Helical" evidence="6">
    <location>
        <begin position="485"/>
        <end position="502"/>
    </location>
</feature>
<keyword evidence="5 6" id="KW-0472">Membrane</keyword>
<name>A0A511BSN1_9PROT</name>
<feature type="transmembrane region" description="Helical" evidence="6">
    <location>
        <begin position="46"/>
        <end position="66"/>
    </location>
</feature>
<dbReference type="AlphaFoldDB" id="A0A511BSN1"/>
<comment type="subcellular location">
    <subcellularLocation>
        <location evidence="1">Membrane</location>
        <topology evidence="1">Multi-pass membrane protein</topology>
    </subcellularLocation>
</comment>
<comment type="caution">
    <text evidence="7">The sequence shown here is derived from an EMBL/GenBank/DDBJ whole genome shotgun (WGS) entry which is preliminary data.</text>
</comment>
<evidence type="ECO:0000256" key="6">
    <source>
        <dbReference type="SAM" id="Phobius"/>
    </source>
</evidence>
<dbReference type="RefSeq" id="WP_147094409.1">
    <property type="nucleotide sequence ID" value="NZ_BJVC01000008.1"/>
</dbReference>
<keyword evidence="4 6" id="KW-1133">Transmembrane helix</keyword>
<dbReference type="PANTHER" id="PTHR45649:SF26">
    <property type="entry name" value="OS04G0435100 PROTEIN"/>
    <property type="match status" value="1"/>
</dbReference>
<feature type="transmembrane region" description="Helical" evidence="6">
    <location>
        <begin position="120"/>
        <end position="143"/>
    </location>
</feature>
<gene>
    <name evidence="7" type="ORF">SSA02_25090</name>
</gene>
<accession>A0A511BSN1</accession>
<organism evidence="7 8">
    <name type="scientific">Swaminathania salitolerans</name>
    <dbReference type="NCBI Taxonomy" id="182838"/>
    <lineage>
        <taxon>Bacteria</taxon>
        <taxon>Pseudomonadati</taxon>
        <taxon>Pseudomonadota</taxon>
        <taxon>Alphaproteobacteria</taxon>
        <taxon>Acetobacterales</taxon>
        <taxon>Acetobacteraceae</taxon>
        <taxon>Swaminathania</taxon>
    </lineage>
</organism>
<evidence type="ECO:0000256" key="2">
    <source>
        <dbReference type="ARBA" id="ARBA00022448"/>
    </source>
</evidence>
<evidence type="ECO:0000313" key="7">
    <source>
        <dbReference type="EMBL" id="GEL03346.1"/>
    </source>
</evidence>
<feature type="transmembrane region" description="Helical" evidence="6">
    <location>
        <begin position="400"/>
        <end position="426"/>
    </location>
</feature>
<evidence type="ECO:0000256" key="4">
    <source>
        <dbReference type="ARBA" id="ARBA00022989"/>
    </source>
</evidence>
<feature type="transmembrane region" description="Helical" evidence="6">
    <location>
        <begin position="447"/>
        <end position="465"/>
    </location>
</feature>
<proteinExistence type="predicted"/>
<evidence type="ECO:0000313" key="8">
    <source>
        <dbReference type="Proteomes" id="UP000321405"/>
    </source>
</evidence>
<dbReference type="Proteomes" id="UP000321405">
    <property type="component" value="Unassembled WGS sequence"/>
</dbReference>
<sequence length="518" mass="55355">MIADDIRVKTRHPAGRQKVASTSLKDEERLALFGYQQELRRDLGPFASFAAGFSFVSVLTTVFEMFPLGYGFGGPVFFWTWPLVFFGQFCVALCFAELAARFPVAGAIYQWSTRLASPGIGWMAGWLTLIGYIVSVSAIAIAMQSILPSLWDGFQLVGGSADITTLTGAENAIILGTLTILTSTLISCIGVRISAFVTVAGVYAEMLGLCLLIAALFMNIRRGFSVTMDMTHLSPGMTPHGAFLASMLMAVYVMYGFDSAAELSEETRRPDLVAPKAIVRCLLLSFVAGGLVILGTLMAAPSLGSGELATIGIPYVIHAITSGVTGHILLATVAISVFSATIAIQTSASRVLFSMSRDGVIPGCRRLGGISSRTGTPITATIVVGILSIGFLWVNFGDASLFSAITASAVTVTYLAYLMVTLPLLVRRVQWLRGGSPSYGFRVKGRTWRAGVNIVAVVSGAAFFINTLWPRMAVFDPSGERPGMVAFPVVFLGAALGLGLILRKIRSARRDHFSHKEL</sequence>
<keyword evidence="2" id="KW-0813">Transport</keyword>
<dbReference type="EMBL" id="BJVC01000008">
    <property type="protein sequence ID" value="GEL03346.1"/>
    <property type="molecule type" value="Genomic_DNA"/>
</dbReference>
<dbReference type="GO" id="GO:0022857">
    <property type="term" value="F:transmembrane transporter activity"/>
    <property type="evidence" value="ECO:0007669"/>
    <property type="project" value="InterPro"/>
</dbReference>
<evidence type="ECO:0000256" key="1">
    <source>
        <dbReference type="ARBA" id="ARBA00004141"/>
    </source>
</evidence>
<keyword evidence="3 6" id="KW-0812">Transmembrane</keyword>
<dbReference type="PANTHER" id="PTHR45649">
    <property type="entry name" value="AMINO-ACID PERMEASE BAT1"/>
    <property type="match status" value="1"/>
</dbReference>
<feature type="transmembrane region" description="Helical" evidence="6">
    <location>
        <begin position="374"/>
        <end position="394"/>
    </location>
</feature>
<keyword evidence="8" id="KW-1185">Reference proteome</keyword>
<protein>
    <submittedName>
        <fullName evidence="7">Amino acid permease</fullName>
    </submittedName>
</protein>
<dbReference type="Pfam" id="PF13520">
    <property type="entry name" value="AA_permease_2"/>
    <property type="match status" value="1"/>
</dbReference>
<dbReference type="Gene3D" id="1.20.1740.10">
    <property type="entry name" value="Amino acid/polyamine transporter I"/>
    <property type="match status" value="1"/>
</dbReference>
<feature type="transmembrane region" description="Helical" evidence="6">
    <location>
        <begin position="163"/>
        <end position="186"/>
    </location>
</feature>
<feature type="transmembrane region" description="Helical" evidence="6">
    <location>
        <begin position="193"/>
        <end position="217"/>
    </location>
</feature>
<feature type="transmembrane region" description="Helical" evidence="6">
    <location>
        <begin position="277"/>
        <end position="300"/>
    </location>
</feature>
<dbReference type="GO" id="GO:0016020">
    <property type="term" value="C:membrane"/>
    <property type="evidence" value="ECO:0007669"/>
    <property type="project" value="UniProtKB-SubCell"/>
</dbReference>
<evidence type="ECO:0000256" key="3">
    <source>
        <dbReference type="ARBA" id="ARBA00022692"/>
    </source>
</evidence>
<feature type="transmembrane region" description="Helical" evidence="6">
    <location>
        <begin position="78"/>
        <end position="99"/>
    </location>
</feature>
<evidence type="ECO:0000256" key="5">
    <source>
        <dbReference type="ARBA" id="ARBA00023136"/>
    </source>
</evidence>